<comment type="subcellular location">
    <subcellularLocation>
        <location evidence="1">Membrane</location>
        <topology evidence="1">Multi-pass membrane protein</topology>
    </subcellularLocation>
</comment>
<dbReference type="RefSeq" id="XP_022667882.1">
    <property type="nucleotide sequence ID" value="XM_022812147.1"/>
</dbReference>
<feature type="transmembrane region" description="Helical" evidence="7">
    <location>
        <begin position="290"/>
        <end position="310"/>
    </location>
</feature>
<sequence>MRASPPTLALANGLIYILRKTQIRPVTAADWIASSRRKETWHVVLNVGASTRQCIRSLQILNLTIAMGRDTDNKDKVPLIEHLSTNGRGSTGHPAGVNRALYKYIPLTIIVLQTTVMVLLLRYSKTQKLNEGQGRYLSSTAIVVSEVFKLTVCFAVLSYRGSVNEQGVIGRSSGGLSGLLRTLRCEVYGKPMETCKLLVPAGLYTMQNNLLFLALSRLDAATYQVTYQLKILTTALFSVLLLKRRLSLQQWISLIMLMFGVALVQLPADYKIGEGSSNEVDSSGMTLSRLVGLAAVLLASLSSGFAGAFYERLLKRSTQELWIRNTQLALFGILLGAGAVIIMDLERVLEGGFLQGYDAITWAVILLQAFGGLAVSYATKYADSILKGFATSISIILSTITAWCILNDFEPSMNFFIGTTIVIAATVLFAMPVKK</sequence>
<evidence type="ECO:0000256" key="6">
    <source>
        <dbReference type="ARBA" id="ARBA00023136"/>
    </source>
</evidence>
<feature type="transmembrane region" description="Helical" evidence="7">
    <location>
        <begin position="359"/>
        <end position="378"/>
    </location>
</feature>
<keyword evidence="3" id="KW-0762">Sugar transport</keyword>
<feature type="transmembrane region" description="Helical" evidence="7">
    <location>
        <begin position="412"/>
        <end position="431"/>
    </location>
</feature>
<reference evidence="8" key="1">
    <citation type="submission" date="2021-01" db="UniProtKB">
        <authorList>
            <consortium name="EnsemblMetazoa"/>
        </authorList>
    </citation>
    <scope>IDENTIFICATION</scope>
</reference>
<dbReference type="InParanoid" id="A0A7M7KZC2"/>
<keyword evidence="4 7" id="KW-0812">Transmembrane</keyword>
<dbReference type="PANTHER" id="PTHR10231">
    <property type="entry name" value="NUCLEOTIDE-SUGAR TRANSMEMBRANE TRANSPORTER"/>
    <property type="match status" value="1"/>
</dbReference>
<dbReference type="AlphaFoldDB" id="A0A7M7KZC2"/>
<evidence type="ECO:0000256" key="5">
    <source>
        <dbReference type="ARBA" id="ARBA00022989"/>
    </source>
</evidence>
<evidence type="ECO:0000256" key="2">
    <source>
        <dbReference type="ARBA" id="ARBA00009976"/>
    </source>
</evidence>
<keyword evidence="9" id="KW-1185">Reference proteome</keyword>
<evidence type="ECO:0000256" key="3">
    <source>
        <dbReference type="ARBA" id="ARBA00022597"/>
    </source>
</evidence>
<feature type="transmembrane region" description="Helical" evidence="7">
    <location>
        <begin position="104"/>
        <end position="124"/>
    </location>
</feature>
<name>A0A7M7KZC2_VARDE</name>
<dbReference type="OMA" id="FGMMAYD"/>
<comment type="similarity">
    <text evidence="2">Belongs to the nucleotide-sugar transporter family. SLC35A subfamily.</text>
</comment>
<dbReference type="GO" id="GO:0015165">
    <property type="term" value="F:pyrimidine nucleotide-sugar transmembrane transporter activity"/>
    <property type="evidence" value="ECO:0007669"/>
    <property type="project" value="InterPro"/>
</dbReference>
<evidence type="ECO:0000256" key="7">
    <source>
        <dbReference type="SAM" id="Phobius"/>
    </source>
</evidence>
<evidence type="ECO:0000256" key="1">
    <source>
        <dbReference type="ARBA" id="ARBA00004141"/>
    </source>
</evidence>
<dbReference type="NCBIfam" id="TIGR00803">
    <property type="entry name" value="nst"/>
    <property type="match status" value="1"/>
</dbReference>
<dbReference type="EnsemblMetazoa" id="XM_022812147">
    <property type="protein sequence ID" value="XP_022667882"/>
    <property type="gene ID" value="LOC111253146"/>
</dbReference>
<proteinExistence type="inferred from homology"/>
<feature type="transmembrane region" description="Helical" evidence="7">
    <location>
        <begin position="136"/>
        <end position="157"/>
    </location>
</feature>
<evidence type="ECO:0000313" key="9">
    <source>
        <dbReference type="Proteomes" id="UP000594260"/>
    </source>
</evidence>
<accession>A0A7M7KZC2</accession>
<protein>
    <recommendedName>
        <fullName evidence="10">UDP-N-acetylglucosamine transporter</fullName>
    </recommendedName>
</protein>
<feature type="transmembrane region" description="Helical" evidence="7">
    <location>
        <begin position="322"/>
        <end position="343"/>
    </location>
</feature>
<feature type="transmembrane region" description="Helical" evidence="7">
    <location>
        <begin position="225"/>
        <end position="242"/>
    </location>
</feature>
<keyword evidence="3" id="KW-0813">Transport</keyword>
<dbReference type="SUPFAM" id="SSF103481">
    <property type="entry name" value="Multidrug resistance efflux transporter EmrE"/>
    <property type="match status" value="1"/>
</dbReference>
<dbReference type="InterPro" id="IPR007271">
    <property type="entry name" value="Nuc_sug_transpt"/>
</dbReference>
<evidence type="ECO:0000256" key="4">
    <source>
        <dbReference type="ARBA" id="ARBA00022692"/>
    </source>
</evidence>
<organism evidence="8 9">
    <name type="scientific">Varroa destructor</name>
    <name type="common">Honeybee mite</name>
    <dbReference type="NCBI Taxonomy" id="109461"/>
    <lineage>
        <taxon>Eukaryota</taxon>
        <taxon>Metazoa</taxon>
        <taxon>Ecdysozoa</taxon>
        <taxon>Arthropoda</taxon>
        <taxon>Chelicerata</taxon>
        <taxon>Arachnida</taxon>
        <taxon>Acari</taxon>
        <taxon>Parasitiformes</taxon>
        <taxon>Mesostigmata</taxon>
        <taxon>Gamasina</taxon>
        <taxon>Dermanyssoidea</taxon>
        <taxon>Varroidae</taxon>
        <taxon>Varroa</taxon>
    </lineage>
</organism>
<evidence type="ECO:0000313" key="8">
    <source>
        <dbReference type="EnsemblMetazoa" id="XP_022667882"/>
    </source>
</evidence>
<evidence type="ECO:0008006" key="10">
    <source>
        <dbReference type="Google" id="ProtNLM"/>
    </source>
</evidence>
<dbReference type="Gene3D" id="1.10.3730.20">
    <property type="match status" value="1"/>
</dbReference>
<keyword evidence="5 7" id="KW-1133">Transmembrane helix</keyword>
<dbReference type="Pfam" id="PF04142">
    <property type="entry name" value="Nuc_sug_transp"/>
    <property type="match status" value="1"/>
</dbReference>
<dbReference type="KEGG" id="vde:111253146"/>
<keyword evidence="6 7" id="KW-0472">Membrane</keyword>
<feature type="transmembrane region" description="Helical" evidence="7">
    <location>
        <begin position="251"/>
        <end position="270"/>
    </location>
</feature>
<dbReference type="GO" id="GO:0000139">
    <property type="term" value="C:Golgi membrane"/>
    <property type="evidence" value="ECO:0007669"/>
    <property type="project" value="InterPro"/>
</dbReference>
<dbReference type="OrthoDB" id="408493at2759"/>
<dbReference type="GeneID" id="111253146"/>
<dbReference type="Proteomes" id="UP000594260">
    <property type="component" value="Unplaced"/>
</dbReference>
<feature type="transmembrane region" description="Helical" evidence="7">
    <location>
        <begin position="385"/>
        <end position="406"/>
    </location>
</feature>
<dbReference type="InterPro" id="IPR037185">
    <property type="entry name" value="EmrE-like"/>
</dbReference>